<dbReference type="PANTHER" id="PTHR48258">
    <property type="entry name" value="DUF4218 DOMAIN-CONTAINING PROTEIN-RELATED"/>
    <property type="match status" value="1"/>
</dbReference>
<dbReference type="Pfam" id="PF13952">
    <property type="entry name" value="DUF4216"/>
    <property type="match status" value="1"/>
</dbReference>
<dbReference type="PANTHER" id="PTHR48258:SF3">
    <property type="entry name" value="FK506-BINDING PROTEIN 4-LIKE ISOFORM X1"/>
    <property type="match status" value="1"/>
</dbReference>
<gene>
    <name evidence="3" type="ORF">CB5_LOCUS20686</name>
</gene>
<protein>
    <recommendedName>
        <fullName evidence="2">DUF4216 domain-containing protein</fullName>
    </recommendedName>
</protein>
<proteinExistence type="predicted"/>
<feature type="region of interest" description="Disordered" evidence="1">
    <location>
        <begin position="487"/>
        <end position="512"/>
    </location>
</feature>
<reference evidence="3" key="1">
    <citation type="submission" date="2020-07" db="EMBL/GenBank/DDBJ databases">
        <authorList>
            <person name="Lin J."/>
        </authorList>
    </citation>
    <scope>NUCLEOTIDE SEQUENCE</scope>
</reference>
<evidence type="ECO:0000256" key="1">
    <source>
        <dbReference type="SAM" id="MobiDB-lite"/>
    </source>
</evidence>
<dbReference type="AlphaFoldDB" id="A0A6V7Q3K6"/>
<dbReference type="EMBL" id="LR862132">
    <property type="protein sequence ID" value="CAD1837475.1"/>
    <property type="molecule type" value="Genomic_DNA"/>
</dbReference>
<dbReference type="InterPro" id="IPR025312">
    <property type="entry name" value="DUF4216"/>
</dbReference>
<sequence>MFSDKLESHWTLGSEKVHCNVEIGIFCIGVPPFWSTPGLVYSRDELRIGLADWECVGVADEGRNRNFGKGFTTWSLAMAWKLKLSLKLGDLETPEYSRGVQRSGRLVGEEEGTCFPASASPQPLPPQLRSLPPLPLLPLLRLPLPPLPPGTQLLARVHSNPSFTSASAIDEDNGAVALDARDVATNILKALALDLLDHHLPTLRSRDAALYPVQARRRPLQVPKLHESNCSEKIIAMARGPNNVTKRFSGFIINGFRFHTKDREKFRKTQNSGVMVEAEGQTYYGALTDIFELDYFGKFKVVLFRCDWVDVRSPRGLKQDTNGSILVNFSKLIHTGQFLKDDPFIFSSQAKQVFYVQDPRNEDWNHVIMTKPRDLYDIRVEMQEEDDETYTQCLLPDVMGVDELNDCTSWTKFKLPMDNNVNAWILKSVSRKWKDYKCELKAKYMIEDYTEQQIVNVVPKEIVPQQWVDLVHYWFSEKSQLYSRIGRASRAKHTTPHTTGSMSFARKRHKFEKENRREPGRIEFFAITHKSKDGSYINTAASNFVNDAMVKVNANIASGSSTSIAELENDAFIGIKGKDRYGRVRGYGIGVVPTQVLGPQAYIGGVRYDDNTEEVQRLKSKIQVMEDTYESRLVGMQEEYESKLAKIHQNYESRMSGMQSQLSELTSIMLNFVRPSDILGAESRGRPST</sequence>
<accession>A0A6V7Q3K6</accession>
<dbReference type="Pfam" id="PF03004">
    <property type="entry name" value="Transposase_24"/>
    <property type="match status" value="1"/>
</dbReference>
<feature type="domain" description="DUF4216" evidence="2">
    <location>
        <begin position="292"/>
        <end position="365"/>
    </location>
</feature>
<organism evidence="3">
    <name type="scientific">Ananas comosus var. bracteatus</name>
    <name type="common">red pineapple</name>
    <dbReference type="NCBI Taxonomy" id="296719"/>
    <lineage>
        <taxon>Eukaryota</taxon>
        <taxon>Viridiplantae</taxon>
        <taxon>Streptophyta</taxon>
        <taxon>Embryophyta</taxon>
        <taxon>Tracheophyta</taxon>
        <taxon>Spermatophyta</taxon>
        <taxon>Magnoliopsida</taxon>
        <taxon>Liliopsida</taxon>
        <taxon>Poales</taxon>
        <taxon>Bromeliaceae</taxon>
        <taxon>Bromelioideae</taxon>
        <taxon>Ananas</taxon>
    </lineage>
</organism>
<evidence type="ECO:0000259" key="2">
    <source>
        <dbReference type="Pfam" id="PF13952"/>
    </source>
</evidence>
<name>A0A6V7Q3K6_ANACO</name>
<evidence type="ECO:0000313" key="3">
    <source>
        <dbReference type="EMBL" id="CAD1837475.1"/>
    </source>
</evidence>
<dbReference type="InterPro" id="IPR004252">
    <property type="entry name" value="Probable_transposase_24"/>
</dbReference>